<dbReference type="Pfam" id="PF00005">
    <property type="entry name" value="ABC_tran"/>
    <property type="match status" value="1"/>
</dbReference>
<protein>
    <submittedName>
        <fullName evidence="10">Thiol reductant ABC exporter subunit CydD</fullName>
    </submittedName>
</protein>
<dbReference type="Gene3D" id="1.20.1560.10">
    <property type="entry name" value="ABC transporter type 1, transmembrane domain"/>
    <property type="match status" value="1"/>
</dbReference>
<dbReference type="GO" id="GO:0005524">
    <property type="term" value="F:ATP binding"/>
    <property type="evidence" value="ECO:0007669"/>
    <property type="project" value="UniProtKB-KW"/>
</dbReference>
<feature type="transmembrane region" description="Helical" evidence="7">
    <location>
        <begin position="52"/>
        <end position="69"/>
    </location>
</feature>
<keyword evidence="6 7" id="KW-0472">Membrane</keyword>
<feature type="transmembrane region" description="Helical" evidence="7">
    <location>
        <begin position="236"/>
        <end position="260"/>
    </location>
</feature>
<evidence type="ECO:0000259" key="9">
    <source>
        <dbReference type="PROSITE" id="PS50929"/>
    </source>
</evidence>
<comment type="caution">
    <text evidence="10">The sequence shown here is derived from an EMBL/GenBank/DDBJ whole genome shotgun (WGS) entry which is preliminary data.</text>
</comment>
<dbReference type="FunFam" id="3.40.50.300:FF:001542">
    <property type="entry name" value="Thiol reductant ABC exporter subunit CydD"/>
    <property type="match status" value="1"/>
</dbReference>
<dbReference type="NCBIfam" id="TIGR02857">
    <property type="entry name" value="CydD"/>
    <property type="match status" value="1"/>
</dbReference>
<evidence type="ECO:0000259" key="8">
    <source>
        <dbReference type="PROSITE" id="PS50893"/>
    </source>
</evidence>
<accession>A0A940NP57</accession>
<evidence type="ECO:0000256" key="6">
    <source>
        <dbReference type="ARBA" id="ARBA00023136"/>
    </source>
</evidence>
<dbReference type="InterPro" id="IPR003439">
    <property type="entry name" value="ABC_transporter-like_ATP-bd"/>
</dbReference>
<dbReference type="GO" id="GO:0016887">
    <property type="term" value="F:ATP hydrolysis activity"/>
    <property type="evidence" value="ECO:0007669"/>
    <property type="project" value="InterPro"/>
</dbReference>
<evidence type="ECO:0000313" key="10">
    <source>
        <dbReference type="EMBL" id="MBP0725759.1"/>
    </source>
</evidence>
<comment type="subcellular location">
    <subcellularLocation>
        <location evidence="1">Cell membrane</location>
        <topology evidence="1">Multi-pass membrane protein</topology>
    </subcellularLocation>
</comment>
<feature type="transmembrane region" description="Helical" evidence="7">
    <location>
        <begin position="157"/>
        <end position="177"/>
    </location>
</feature>
<dbReference type="Pfam" id="PF00664">
    <property type="entry name" value="ABC_membrane"/>
    <property type="match status" value="1"/>
</dbReference>
<dbReference type="SMART" id="SM00382">
    <property type="entry name" value="AAA"/>
    <property type="match status" value="1"/>
</dbReference>
<dbReference type="InterPro" id="IPR014216">
    <property type="entry name" value="ABC_transptr_CydD"/>
</dbReference>
<sequence length="566" mass="63818">MGKDLKKYRGITRLLIVLVILTVIQGTGIILQAFMLSKAIVSLFNGRNSSEIYSATIFFIIAFICRHLITTVKQKYSEKFADEASTDVKMKVLEKLFKLGPRYARKSGTGNIVTLIMEGTNQLRQYLEIVPSKMINLAIITPLVVLYIFTIDKVSAIILVVTFPIIIIFMILLGLAAKQKANKQWKTYRILSNHFTDSLRGLETLKFLGLGRKHTKKIESVSERYREATMSTLKTAFLSSFALDLFTMLSIATVAVFLGLRLIKGEILFEPALTILILAPEYFLPVREFGSDYHATLNGQEAGKSMQAILDEQDFRDLSDITLRKWNNNSFIELSNISIEPENELVILNKVNMSIKGFQKIGIVGESGSGKSTLIDLLGGFLEPTSGEINVSGKKVSHLQLQDWHKQLLYIPQNPYIFSKTLEENISFYKPNASKQQVEEAGRKAGLSLLMNDLPNGLDEKIGEGGRSLSGGQSQRVALARAFLENRPILLLDEPTSHLDIETEYELKQTMLELFENKLVFIATHRLHWMKDMDQIIVMNEGEIVEIGTHEELLDKKGHYFKLITS</sequence>
<feature type="transmembrane region" description="Helical" evidence="7">
    <location>
        <begin position="12"/>
        <end position="32"/>
    </location>
</feature>
<dbReference type="InterPro" id="IPR027417">
    <property type="entry name" value="P-loop_NTPase"/>
</dbReference>
<dbReference type="RefSeq" id="WP_209405650.1">
    <property type="nucleotide sequence ID" value="NZ_JAGIYQ010000006.1"/>
</dbReference>
<dbReference type="GO" id="GO:0034040">
    <property type="term" value="F:ATPase-coupled lipid transmembrane transporter activity"/>
    <property type="evidence" value="ECO:0007669"/>
    <property type="project" value="TreeGrafter"/>
</dbReference>
<dbReference type="PANTHER" id="PTHR24221">
    <property type="entry name" value="ATP-BINDING CASSETTE SUB-FAMILY B"/>
    <property type="match status" value="1"/>
</dbReference>
<proteinExistence type="predicted"/>
<dbReference type="SUPFAM" id="SSF90123">
    <property type="entry name" value="ABC transporter transmembrane region"/>
    <property type="match status" value="1"/>
</dbReference>
<dbReference type="PANTHER" id="PTHR24221:SF614">
    <property type="entry name" value="GLUTATHIONE_L-CYSTEINE TRANSPORT SYSTEM ATP-BINDING_PERMEASE PROTEIN CYDC"/>
    <property type="match status" value="1"/>
</dbReference>
<evidence type="ECO:0000256" key="5">
    <source>
        <dbReference type="ARBA" id="ARBA00022989"/>
    </source>
</evidence>
<dbReference type="InterPro" id="IPR011527">
    <property type="entry name" value="ABC1_TM_dom"/>
</dbReference>
<dbReference type="InterPro" id="IPR039421">
    <property type="entry name" value="Type_1_exporter"/>
</dbReference>
<dbReference type="InterPro" id="IPR003593">
    <property type="entry name" value="AAA+_ATPase"/>
</dbReference>
<dbReference type="InterPro" id="IPR036640">
    <property type="entry name" value="ABC1_TM_sf"/>
</dbReference>
<keyword evidence="4" id="KW-0067">ATP-binding</keyword>
<evidence type="ECO:0000256" key="4">
    <source>
        <dbReference type="ARBA" id="ARBA00022840"/>
    </source>
</evidence>
<feature type="domain" description="ABC transmembrane type-1" evidence="9">
    <location>
        <begin position="16"/>
        <end position="298"/>
    </location>
</feature>
<keyword evidence="5 7" id="KW-1133">Transmembrane helix</keyword>
<dbReference type="PROSITE" id="PS50929">
    <property type="entry name" value="ABC_TM1F"/>
    <property type="match status" value="1"/>
</dbReference>
<name>A0A940NP57_9BACI</name>
<feature type="domain" description="ABC transporter" evidence="8">
    <location>
        <begin position="332"/>
        <end position="566"/>
    </location>
</feature>
<evidence type="ECO:0000256" key="1">
    <source>
        <dbReference type="ARBA" id="ARBA00004651"/>
    </source>
</evidence>
<gene>
    <name evidence="10" type="primary">cydD</name>
    <name evidence="10" type="ORF">J5Y03_11305</name>
</gene>
<organism evidence="10 11">
    <name type="scientific">Gottfriedia endophytica</name>
    <dbReference type="NCBI Taxonomy" id="2820819"/>
    <lineage>
        <taxon>Bacteria</taxon>
        <taxon>Bacillati</taxon>
        <taxon>Bacillota</taxon>
        <taxon>Bacilli</taxon>
        <taxon>Bacillales</taxon>
        <taxon>Bacillaceae</taxon>
        <taxon>Gottfriedia</taxon>
    </lineage>
</organism>
<keyword evidence="11" id="KW-1185">Reference proteome</keyword>
<evidence type="ECO:0000256" key="3">
    <source>
        <dbReference type="ARBA" id="ARBA00022741"/>
    </source>
</evidence>
<evidence type="ECO:0000313" key="11">
    <source>
        <dbReference type="Proteomes" id="UP000682134"/>
    </source>
</evidence>
<keyword evidence="2 7" id="KW-0812">Transmembrane</keyword>
<dbReference type="GO" id="GO:0140359">
    <property type="term" value="F:ABC-type transporter activity"/>
    <property type="evidence" value="ECO:0007669"/>
    <property type="project" value="InterPro"/>
</dbReference>
<reference evidence="10" key="1">
    <citation type="submission" date="2021-04" db="EMBL/GenBank/DDBJ databases">
        <title>Genome seq and assembly of Bacillus sp.</title>
        <authorList>
            <person name="Chhetri G."/>
        </authorList>
    </citation>
    <scope>NUCLEOTIDE SEQUENCE</scope>
    <source>
        <strain evidence="10">RG28</strain>
    </source>
</reference>
<dbReference type="GO" id="GO:0042883">
    <property type="term" value="P:cysteine transport"/>
    <property type="evidence" value="ECO:0007669"/>
    <property type="project" value="InterPro"/>
</dbReference>
<dbReference type="InterPro" id="IPR017871">
    <property type="entry name" value="ABC_transporter-like_CS"/>
</dbReference>
<evidence type="ECO:0000256" key="2">
    <source>
        <dbReference type="ARBA" id="ARBA00022692"/>
    </source>
</evidence>
<dbReference type="PROSITE" id="PS50893">
    <property type="entry name" value="ABC_TRANSPORTER_2"/>
    <property type="match status" value="1"/>
</dbReference>
<dbReference type="Gene3D" id="3.40.50.300">
    <property type="entry name" value="P-loop containing nucleotide triphosphate hydrolases"/>
    <property type="match status" value="1"/>
</dbReference>
<feature type="transmembrane region" description="Helical" evidence="7">
    <location>
        <begin position="134"/>
        <end position="151"/>
    </location>
</feature>
<dbReference type="GO" id="GO:0005886">
    <property type="term" value="C:plasma membrane"/>
    <property type="evidence" value="ECO:0007669"/>
    <property type="project" value="UniProtKB-SubCell"/>
</dbReference>
<keyword evidence="3" id="KW-0547">Nucleotide-binding</keyword>
<dbReference type="CDD" id="cd18584">
    <property type="entry name" value="ABC_6TM_AarD_CydD"/>
    <property type="match status" value="1"/>
</dbReference>
<dbReference type="PROSITE" id="PS00211">
    <property type="entry name" value="ABC_TRANSPORTER_1"/>
    <property type="match status" value="1"/>
</dbReference>
<evidence type="ECO:0000256" key="7">
    <source>
        <dbReference type="SAM" id="Phobius"/>
    </source>
</evidence>
<dbReference type="SUPFAM" id="SSF52540">
    <property type="entry name" value="P-loop containing nucleoside triphosphate hydrolases"/>
    <property type="match status" value="1"/>
</dbReference>
<dbReference type="Proteomes" id="UP000682134">
    <property type="component" value="Unassembled WGS sequence"/>
</dbReference>
<dbReference type="AlphaFoldDB" id="A0A940NP57"/>
<dbReference type="EMBL" id="JAGIYQ010000006">
    <property type="protein sequence ID" value="MBP0725759.1"/>
    <property type="molecule type" value="Genomic_DNA"/>
</dbReference>